<sequence>MSLWQHLWPPRPRRLERLSDILGAGRDELVTFAGSVEPLEAIHDPVSGELAVAVDYRAAPPHSVVGVAGALSVISRTFHVARQQAIDFLVAEGPHRVLVCVDHGTDLDAFHRDLLTRHGVGLRTERALVRPGDRVCVIGRRLGARLTSPLRDEPYLAVVRAQRFWPLEPPPA</sequence>
<accession>A0A1I1V2G2</accession>
<keyword evidence="2" id="KW-1185">Reference proteome</keyword>
<dbReference type="RefSeq" id="WP_096330127.1">
    <property type="nucleotide sequence ID" value="NZ_FOMX01000004.1"/>
</dbReference>
<dbReference type="AlphaFoldDB" id="A0A1I1V2G2"/>
<reference evidence="2" key="1">
    <citation type="submission" date="2016-10" db="EMBL/GenBank/DDBJ databases">
        <authorList>
            <person name="Varghese N."/>
            <person name="Submissions S."/>
        </authorList>
    </citation>
    <scope>NUCLEOTIDE SEQUENCE [LARGE SCALE GENOMIC DNA]</scope>
    <source>
        <strain evidence="2">ATCC 25963</strain>
    </source>
</reference>
<gene>
    <name evidence="1" type="ORF">SAMN02745121_01367</name>
</gene>
<protein>
    <submittedName>
        <fullName evidence="1">Uncharacterized protein</fullName>
    </submittedName>
</protein>
<evidence type="ECO:0000313" key="2">
    <source>
        <dbReference type="Proteomes" id="UP000199400"/>
    </source>
</evidence>
<dbReference type="EMBL" id="FOMX01000004">
    <property type="protein sequence ID" value="SFD75263.1"/>
    <property type="molecule type" value="Genomic_DNA"/>
</dbReference>
<dbReference type="STRING" id="54.SAMN02745121_01367"/>
<proteinExistence type="predicted"/>
<dbReference type="Proteomes" id="UP000199400">
    <property type="component" value="Unassembled WGS sequence"/>
</dbReference>
<evidence type="ECO:0000313" key="1">
    <source>
        <dbReference type="EMBL" id="SFD75263.1"/>
    </source>
</evidence>
<organism evidence="1 2">
    <name type="scientific">Nannocystis exedens</name>
    <dbReference type="NCBI Taxonomy" id="54"/>
    <lineage>
        <taxon>Bacteria</taxon>
        <taxon>Pseudomonadati</taxon>
        <taxon>Myxococcota</taxon>
        <taxon>Polyangia</taxon>
        <taxon>Nannocystales</taxon>
        <taxon>Nannocystaceae</taxon>
        <taxon>Nannocystis</taxon>
    </lineage>
</organism>
<name>A0A1I1V2G2_9BACT</name>